<reference evidence="7 8" key="1">
    <citation type="journal article" date="2015" name="Genome Announc.">
        <title>Expanding the biotechnology potential of lactobacilli through comparative genomics of 213 strains and associated genera.</title>
        <authorList>
            <person name="Sun Z."/>
            <person name="Harris H.M."/>
            <person name="McCann A."/>
            <person name="Guo C."/>
            <person name="Argimon S."/>
            <person name="Zhang W."/>
            <person name="Yang X."/>
            <person name="Jeffery I.B."/>
            <person name="Cooney J.C."/>
            <person name="Kagawa T.F."/>
            <person name="Liu W."/>
            <person name="Song Y."/>
            <person name="Salvetti E."/>
            <person name="Wrobel A."/>
            <person name="Rasinkangas P."/>
            <person name="Parkhill J."/>
            <person name="Rea M.C."/>
            <person name="O'Sullivan O."/>
            <person name="Ritari J."/>
            <person name="Douillard F.P."/>
            <person name="Paul Ross R."/>
            <person name="Yang R."/>
            <person name="Briner A.E."/>
            <person name="Felis G.E."/>
            <person name="de Vos W.M."/>
            <person name="Barrangou R."/>
            <person name="Klaenhammer T.R."/>
            <person name="Caufield P.W."/>
            <person name="Cui Y."/>
            <person name="Zhang H."/>
            <person name="O'Toole P.W."/>
        </authorList>
    </citation>
    <scope>NUCLEOTIDE SEQUENCE [LARGE SCALE GENOMIC DNA]</scope>
    <source>
        <strain evidence="7 8">DSM 5007</strain>
    </source>
</reference>
<comment type="subunit">
    <text evidence="2">Heterodimer of SbcC and SbcD.</text>
</comment>
<protein>
    <recommendedName>
        <fullName evidence="3">Nuclease SbcCD subunit C</fullName>
    </recommendedName>
</protein>
<dbReference type="InterPro" id="IPR038729">
    <property type="entry name" value="Rad50/SbcC_AAA"/>
</dbReference>
<accession>A0A0R1W0P7</accession>
<dbReference type="InterPro" id="IPR025662">
    <property type="entry name" value="Sigma_54_int_dom_ATP-bd_1"/>
</dbReference>
<comment type="similarity">
    <text evidence="1">Belongs to the SMC family. SbcC subfamily.</text>
</comment>
<feature type="coiled-coil region" evidence="4">
    <location>
        <begin position="638"/>
        <end position="749"/>
    </location>
</feature>
<proteinExistence type="inferred from homology"/>
<dbReference type="Pfam" id="PF13476">
    <property type="entry name" value="AAA_23"/>
    <property type="match status" value="1"/>
</dbReference>
<sequence>MKPVKLILHNFGPYENETIDFSGLDQVPVFLISGQTGSGKTTIFEALTFALYGESVTGDRPANSLRSDFAADTDPTEVTLIFDHQGKRYDISRRPKQILSKQRGTGTKEYGASAHLKVFEHDKKIEDTARTKEINIELERLLQINRDQFAQIVLLPQGDFRRFLTASSTDKEVVLRKLFRTQLYERWADTLKSQLKEASDQSKSWQATIKSNLGKIKWEKNPDNLETLNVEQQVKLLEEQQETTRERQEKQRKTLETDRSVVQKQSNVIEQAQTHNHQLDELDNLEHQQRQLQTRQLEMKQLQSEIDELQWAKNHQAANESLNQAQQQKSQNGQKIDESQSRLIKLQSDFKRLEQQHKKLEEKTDNYSEMKQEIPVLTRQRANFETVNKLAKDLDTAQHTSIKEQSVMDEYVQQQQKLDAKQTELQQLTNQLGDRQLVYNQSLHHRDRLAQFETELSKILKSESKLNGDKANLAVKIDKISEFKQNVEDAAEIKSDLENQRLVNHIAELAQQLKPGTPCPICGSTEHPSPAVAVEGQNVTKDDLNKADSELSKQNKILTVNQTEIEQLGLQIKNEQGDLDVSVTELATAIKKEKWLSIVNSQLDGIQNAIEDGRQVLKDQIDTLASELSDSQAASEKLAKLKVKQDELKISINDQQEKLTSSQNNLQTLTVKLSDAKEQLPHEFSDLKSLDEHLNQLNDDVMQFDDDQKKNQASISDVKSQIAASNSEIKVLTNRQNDLNLRIEEVRSDLKASLIKHFNSEDWEAFNELLNQVSQLDGYQKRYQDYAQQVSEVKARLETLHQLVSGDRVDIATETKKLKEFQQVVSDDNQLLERTTELYILNQNTLKTIQQSSDSLSKQAHDFQELEQLTATISGSGDAKLSLERYVLREYLLEILDTANGHLQQLSSGRYFLKLHEEAGTYQKDTGLELDVYDDNVGHPRSVHTLSGGESFITALSLALALGEVIQNQSGGITIDTLFIDEGFGSLDQDSLQTAMGALEHIEGDHRMIGIISHVQELKVEIPYQIQVTAQGQGKSHAKLILPQ</sequence>
<dbReference type="OrthoDB" id="9795626at2"/>
<evidence type="ECO:0000256" key="3">
    <source>
        <dbReference type="ARBA" id="ARBA00013368"/>
    </source>
</evidence>
<dbReference type="PROSITE" id="PS00675">
    <property type="entry name" value="SIGMA54_INTERACT_1"/>
    <property type="match status" value="1"/>
</dbReference>
<comment type="caution">
    <text evidence="7">The sequence shown here is derived from an EMBL/GenBank/DDBJ whole genome shotgun (WGS) entry which is preliminary data.</text>
</comment>
<keyword evidence="7" id="KW-0269">Exonuclease</keyword>
<feature type="region of interest" description="Disordered" evidence="5">
    <location>
        <begin position="239"/>
        <end position="262"/>
    </location>
</feature>
<evidence type="ECO:0000256" key="4">
    <source>
        <dbReference type="SAM" id="Coils"/>
    </source>
</evidence>
<dbReference type="Pfam" id="PF13558">
    <property type="entry name" value="SbcC_Walker_B"/>
    <property type="match status" value="1"/>
</dbReference>
<gene>
    <name evidence="7" type="ORF">FD16_GL000989</name>
</gene>
<dbReference type="PANTHER" id="PTHR32114">
    <property type="entry name" value="ABC TRANSPORTER ABCH.3"/>
    <property type="match status" value="1"/>
</dbReference>
<dbReference type="GO" id="GO:0006302">
    <property type="term" value="P:double-strand break repair"/>
    <property type="evidence" value="ECO:0007669"/>
    <property type="project" value="InterPro"/>
</dbReference>
<feature type="region of interest" description="Disordered" evidence="5">
    <location>
        <begin position="317"/>
        <end position="339"/>
    </location>
</feature>
<dbReference type="GO" id="GO:0004527">
    <property type="term" value="F:exonuclease activity"/>
    <property type="evidence" value="ECO:0007669"/>
    <property type="project" value="UniProtKB-KW"/>
</dbReference>
<feature type="compositionally biased region" description="Low complexity" evidence="5">
    <location>
        <begin position="323"/>
        <end position="334"/>
    </location>
</feature>
<keyword evidence="4" id="KW-0175">Coiled coil</keyword>
<dbReference type="RefSeq" id="WP_010621861.1">
    <property type="nucleotide sequence ID" value="NZ_AZGF01000022.1"/>
</dbReference>
<dbReference type="EMBL" id="AZGF01000022">
    <property type="protein sequence ID" value="KRM11173.1"/>
    <property type="molecule type" value="Genomic_DNA"/>
</dbReference>
<organism evidence="7 8">
    <name type="scientific">Paucilactobacillus suebicus DSM 5007 = KCTC 3549</name>
    <dbReference type="NCBI Taxonomy" id="1423807"/>
    <lineage>
        <taxon>Bacteria</taxon>
        <taxon>Bacillati</taxon>
        <taxon>Bacillota</taxon>
        <taxon>Bacilli</taxon>
        <taxon>Lactobacillales</taxon>
        <taxon>Lactobacillaceae</taxon>
        <taxon>Paucilactobacillus</taxon>
    </lineage>
</organism>
<dbReference type="SUPFAM" id="SSF52540">
    <property type="entry name" value="P-loop containing nucleoside triphosphate hydrolases"/>
    <property type="match status" value="2"/>
</dbReference>
<evidence type="ECO:0000313" key="8">
    <source>
        <dbReference type="Proteomes" id="UP000051820"/>
    </source>
</evidence>
<evidence type="ECO:0000256" key="2">
    <source>
        <dbReference type="ARBA" id="ARBA00011322"/>
    </source>
</evidence>
<dbReference type="Gene3D" id="3.40.50.300">
    <property type="entry name" value="P-loop containing nucleotide triphosphate hydrolases"/>
    <property type="match status" value="2"/>
</dbReference>
<evidence type="ECO:0000256" key="1">
    <source>
        <dbReference type="ARBA" id="ARBA00006930"/>
    </source>
</evidence>
<dbReference type="GO" id="GO:0016887">
    <property type="term" value="F:ATP hydrolysis activity"/>
    <property type="evidence" value="ECO:0007669"/>
    <property type="project" value="InterPro"/>
</dbReference>
<feature type="compositionally biased region" description="Basic and acidic residues" evidence="5">
    <location>
        <begin position="239"/>
        <end position="261"/>
    </location>
</feature>
<dbReference type="eggNOG" id="COG0419">
    <property type="taxonomic scope" value="Bacteria"/>
</dbReference>
<dbReference type="Proteomes" id="UP000051820">
    <property type="component" value="Unassembled WGS sequence"/>
</dbReference>
<dbReference type="InterPro" id="IPR027417">
    <property type="entry name" value="P-loop_NTPase"/>
</dbReference>
<keyword evidence="7" id="KW-0378">Hydrolase</keyword>
<keyword evidence="8" id="KW-1185">Reference proteome</keyword>
<name>A0A0R1W0P7_9LACO</name>
<dbReference type="AlphaFoldDB" id="A0A0R1W0P7"/>
<evidence type="ECO:0000256" key="5">
    <source>
        <dbReference type="SAM" id="MobiDB-lite"/>
    </source>
</evidence>
<feature type="domain" description="Rad50/SbcC-type AAA" evidence="6">
    <location>
        <begin position="5"/>
        <end position="245"/>
    </location>
</feature>
<dbReference type="PANTHER" id="PTHR32114:SF2">
    <property type="entry name" value="ABC TRANSPORTER ABCH.3"/>
    <property type="match status" value="1"/>
</dbReference>
<evidence type="ECO:0000259" key="6">
    <source>
        <dbReference type="Pfam" id="PF13476"/>
    </source>
</evidence>
<dbReference type="STRING" id="1423807.FD16_GL000989"/>
<feature type="coiled-coil region" evidence="4">
    <location>
        <begin position="776"/>
        <end position="803"/>
    </location>
</feature>
<evidence type="ECO:0000313" key="7">
    <source>
        <dbReference type="EMBL" id="KRM11173.1"/>
    </source>
</evidence>
<dbReference type="PATRIC" id="fig|1423807.3.peg.1006"/>
<keyword evidence="7" id="KW-0540">Nuclease</keyword>